<keyword evidence="3" id="KW-0472">Membrane</keyword>
<dbReference type="InterPro" id="IPR001611">
    <property type="entry name" value="Leu-rich_rpt"/>
</dbReference>
<reference evidence="5 6" key="2">
    <citation type="submission" date="2020-07" db="EMBL/GenBank/DDBJ databases">
        <title>Genome assembly of wild tea tree DASZ reveals pedigree and selection history of tea varieties.</title>
        <authorList>
            <person name="Zhang W."/>
        </authorList>
    </citation>
    <scope>NUCLEOTIDE SEQUENCE [LARGE SCALE GENOMIC DNA]</scope>
    <source>
        <strain evidence="6">cv. G240</strain>
        <tissue evidence="5">Leaf</tissue>
    </source>
</reference>
<evidence type="ECO:0000313" key="5">
    <source>
        <dbReference type="EMBL" id="KAF5948669.1"/>
    </source>
</evidence>
<evidence type="ECO:0008006" key="7">
    <source>
        <dbReference type="Google" id="ProtNLM"/>
    </source>
</evidence>
<dbReference type="PANTHER" id="PTHR48064">
    <property type="entry name" value="OS01G0750400 PROTEIN"/>
    <property type="match status" value="1"/>
</dbReference>
<dbReference type="PANTHER" id="PTHR48064:SF6">
    <property type="entry name" value="RECEPTOR-LIKE PROTEIN KINASE 2"/>
    <property type="match status" value="1"/>
</dbReference>
<evidence type="ECO:0000256" key="1">
    <source>
        <dbReference type="ARBA" id="ARBA00022614"/>
    </source>
</evidence>
<comment type="caution">
    <text evidence="5">The sequence shown here is derived from an EMBL/GenBank/DDBJ whole genome shotgun (WGS) entry which is preliminary data.</text>
</comment>
<sequence>MSSRLLASLTVIILLAAVASEFTLPLSEVEALKEIGKSLGKNDWNFRALKALNLSGVLPRELCYCRALFGNRITGSIPKELGNITTLESIVLEFNQMSGPLPQELGNLTRLQKLSLTSNYFYGELPGTLAKLTTLKDLDLSFNKLSGEIPSNFVNPSASISMYGLLILVFGFLVPVLVVDSLKPPKLNSLTDDFE</sequence>
<evidence type="ECO:0000256" key="2">
    <source>
        <dbReference type="ARBA" id="ARBA00022737"/>
    </source>
</evidence>
<feature type="transmembrane region" description="Helical" evidence="3">
    <location>
        <begin position="160"/>
        <end position="179"/>
    </location>
</feature>
<dbReference type="InterPro" id="IPR032675">
    <property type="entry name" value="LRR_dom_sf"/>
</dbReference>
<dbReference type="Proteomes" id="UP000593564">
    <property type="component" value="Unassembled WGS sequence"/>
</dbReference>
<keyword evidence="2" id="KW-0677">Repeat</keyword>
<organism evidence="5 6">
    <name type="scientific">Camellia sinensis</name>
    <name type="common">Tea plant</name>
    <name type="synonym">Thea sinensis</name>
    <dbReference type="NCBI Taxonomy" id="4442"/>
    <lineage>
        <taxon>Eukaryota</taxon>
        <taxon>Viridiplantae</taxon>
        <taxon>Streptophyta</taxon>
        <taxon>Embryophyta</taxon>
        <taxon>Tracheophyta</taxon>
        <taxon>Spermatophyta</taxon>
        <taxon>Magnoliopsida</taxon>
        <taxon>eudicotyledons</taxon>
        <taxon>Gunneridae</taxon>
        <taxon>Pentapetalae</taxon>
        <taxon>asterids</taxon>
        <taxon>Ericales</taxon>
        <taxon>Theaceae</taxon>
        <taxon>Camellia</taxon>
    </lineage>
</organism>
<reference evidence="6" key="1">
    <citation type="journal article" date="2020" name="Nat. Commun.">
        <title>Genome assembly of wild tea tree DASZ reveals pedigree and selection history of tea varieties.</title>
        <authorList>
            <person name="Zhang W."/>
            <person name="Zhang Y."/>
            <person name="Qiu H."/>
            <person name="Guo Y."/>
            <person name="Wan H."/>
            <person name="Zhang X."/>
            <person name="Scossa F."/>
            <person name="Alseekh S."/>
            <person name="Zhang Q."/>
            <person name="Wang P."/>
            <person name="Xu L."/>
            <person name="Schmidt M.H."/>
            <person name="Jia X."/>
            <person name="Li D."/>
            <person name="Zhu A."/>
            <person name="Guo F."/>
            <person name="Chen W."/>
            <person name="Ni D."/>
            <person name="Usadel B."/>
            <person name="Fernie A.R."/>
            <person name="Wen W."/>
        </authorList>
    </citation>
    <scope>NUCLEOTIDE SEQUENCE [LARGE SCALE GENOMIC DNA]</scope>
    <source>
        <strain evidence="6">cv. G240</strain>
    </source>
</reference>
<keyword evidence="1" id="KW-0433">Leucine-rich repeat</keyword>
<proteinExistence type="predicted"/>
<keyword evidence="6" id="KW-1185">Reference proteome</keyword>
<dbReference type="SUPFAM" id="SSF52058">
    <property type="entry name" value="L domain-like"/>
    <property type="match status" value="1"/>
</dbReference>
<evidence type="ECO:0000313" key="6">
    <source>
        <dbReference type="Proteomes" id="UP000593564"/>
    </source>
</evidence>
<evidence type="ECO:0000256" key="4">
    <source>
        <dbReference type="SAM" id="SignalP"/>
    </source>
</evidence>
<dbReference type="AlphaFoldDB" id="A0A7J7H714"/>
<feature type="chain" id="PRO_5029509168" description="Leucine-rich repeat-containing N-terminal plant-type domain-containing protein" evidence="4">
    <location>
        <begin position="21"/>
        <end position="195"/>
    </location>
</feature>
<gene>
    <name evidence="5" type="ORF">HYC85_014626</name>
</gene>
<accession>A0A7J7H714</accession>
<dbReference type="InterPro" id="IPR053038">
    <property type="entry name" value="RLP_Defense"/>
</dbReference>
<dbReference type="Gene3D" id="3.80.10.10">
    <property type="entry name" value="Ribonuclease Inhibitor"/>
    <property type="match status" value="1"/>
</dbReference>
<name>A0A7J7H714_CAMSI</name>
<protein>
    <recommendedName>
        <fullName evidence="7">Leucine-rich repeat-containing N-terminal plant-type domain-containing protein</fullName>
    </recommendedName>
</protein>
<keyword evidence="4" id="KW-0732">Signal</keyword>
<keyword evidence="3" id="KW-1133">Transmembrane helix</keyword>
<feature type="signal peptide" evidence="4">
    <location>
        <begin position="1"/>
        <end position="20"/>
    </location>
</feature>
<dbReference type="FunFam" id="3.80.10.10:FF:000383">
    <property type="entry name" value="Leucine-rich repeat receptor protein kinase EMS1"/>
    <property type="match status" value="1"/>
</dbReference>
<dbReference type="EMBL" id="JACBKZ010000006">
    <property type="protein sequence ID" value="KAF5948669.1"/>
    <property type="molecule type" value="Genomic_DNA"/>
</dbReference>
<keyword evidence="3" id="KW-0812">Transmembrane</keyword>
<dbReference type="Pfam" id="PF00560">
    <property type="entry name" value="LRR_1"/>
    <property type="match status" value="3"/>
</dbReference>
<evidence type="ECO:0000256" key="3">
    <source>
        <dbReference type="SAM" id="Phobius"/>
    </source>
</evidence>